<keyword evidence="2" id="KW-0813">Transport</keyword>
<gene>
    <name evidence="10" type="ORF">S7711_06266</name>
</gene>
<keyword evidence="6" id="KW-0325">Glycoprotein</keyword>
<dbReference type="PROSITE" id="PS50850">
    <property type="entry name" value="MFS"/>
    <property type="match status" value="1"/>
</dbReference>
<dbReference type="HOGENOM" id="CLU_000960_22_0_1"/>
<feature type="transmembrane region" description="Helical" evidence="8">
    <location>
        <begin position="268"/>
        <end position="292"/>
    </location>
</feature>
<accession>A0A084B503</accession>
<dbReference type="PRINTS" id="PR01036">
    <property type="entry name" value="TCRTETB"/>
</dbReference>
<name>A0A084B503_STACB</name>
<evidence type="ECO:0000256" key="1">
    <source>
        <dbReference type="ARBA" id="ARBA00004141"/>
    </source>
</evidence>
<dbReference type="EMBL" id="KL648054">
    <property type="protein sequence ID" value="KEY72632.1"/>
    <property type="molecule type" value="Genomic_DNA"/>
</dbReference>
<keyword evidence="4 8" id="KW-1133">Transmembrane helix</keyword>
<feature type="transmembrane region" description="Helical" evidence="8">
    <location>
        <begin position="72"/>
        <end position="90"/>
    </location>
</feature>
<feature type="transmembrane region" description="Helical" evidence="8">
    <location>
        <begin position="141"/>
        <end position="159"/>
    </location>
</feature>
<keyword evidence="5 8" id="KW-0472">Membrane</keyword>
<evidence type="ECO:0000256" key="7">
    <source>
        <dbReference type="SAM" id="MobiDB-lite"/>
    </source>
</evidence>
<dbReference type="InterPro" id="IPR011701">
    <property type="entry name" value="MFS"/>
</dbReference>
<dbReference type="Proteomes" id="UP000028045">
    <property type="component" value="Unassembled WGS sequence"/>
</dbReference>
<evidence type="ECO:0000259" key="9">
    <source>
        <dbReference type="PROSITE" id="PS50850"/>
    </source>
</evidence>
<dbReference type="Gene3D" id="1.20.1720.10">
    <property type="entry name" value="Multidrug resistance protein D"/>
    <property type="match status" value="1"/>
</dbReference>
<keyword evidence="11" id="KW-1185">Reference proteome</keyword>
<evidence type="ECO:0000256" key="8">
    <source>
        <dbReference type="SAM" id="Phobius"/>
    </source>
</evidence>
<feature type="domain" description="Major facilitator superfamily (MFS) profile" evidence="9">
    <location>
        <begin position="75"/>
        <end position="567"/>
    </location>
</feature>
<feature type="transmembrane region" description="Helical" evidence="8">
    <location>
        <begin position="298"/>
        <end position="317"/>
    </location>
</feature>
<dbReference type="SUPFAM" id="SSF103473">
    <property type="entry name" value="MFS general substrate transporter"/>
    <property type="match status" value="1"/>
</dbReference>
<feature type="transmembrane region" description="Helical" evidence="8">
    <location>
        <begin position="110"/>
        <end position="129"/>
    </location>
</feature>
<dbReference type="PANTHER" id="PTHR23501:SF187">
    <property type="entry name" value="MAJOR FACILITATOR SUPERFAMILY (MFS) PROFILE DOMAIN-CONTAINING PROTEIN"/>
    <property type="match status" value="1"/>
</dbReference>
<feature type="transmembrane region" description="Helical" evidence="8">
    <location>
        <begin position="165"/>
        <end position="186"/>
    </location>
</feature>
<organism evidence="10 11">
    <name type="scientific">Stachybotrys chartarum (strain CBS 109288 / IBT 7711)</name>
    <name type="common">Toxic black mold</name>
    <name type="synonym">Stilbospora chartarum</name>
    <dbReference type="NCBI Taxonomy" id="1280523"/>
    <lineage>
        <taxon>Eukaryota</taxon>
        <taxon>Fungi</taxon>
        <taxon>Dikarya</taxon>
        <taxon>Ascomycota</taxon>
        <taxon>Pezizomycotina</taxon>
        <taxon>Sordariomycetes</taxon>
        <taxon>Hypocreomycetidae</taxon>
        <taxon>Hypocreales</taxon>
        <taxon>Stachybotryaceae</taxon>
        <taxon>Stachybotrys</taxon>
    </lineage>
</organism>
<proteinExistence type="predicted"/>
<dbReference type="GO" id="GO:0022857">
    <property type="term" value="F:transmembrane transporter activity"/>
    <property type="evidence" value="ECO:0007669"/>
    <property type="project" value="InterPro"/>
</dbReference>
<evidence type="ECO:0000256" key="6">
    <source>
        <dbReference type="ARBA" id="ARBA00023180"/>
    </source>
</evidence>
<keyword evidence="3 8" id="KW-0812">Transmembrane</keyword>
<dbReference type="CDD" id="cd17502">
    <property type="entry name" value="MFS_Azr1_MDR_like"/>
    <property type="match status" value="1"/>
</dbReference>
<dbReference type="PANTHER" id="PTHR23501">
    <property type="entry name" value="MAJOR FACILITATOR SUPERFAMILY"/>
    <property type="match status" value="1"/>
</dbReference>
<feature type="transmembrane region" description="Helical" evidence="8">
    <location>
        <begin position="198"/>
        <end position="222"/>
    </location>
</feature>
<dbReference type="OrthoDB" id="10021397at2759"/>
<feature type="transmembrane region" description="Helical" evidence="8">
    <location>
        <begin position="338"/>
        <end position="362"/>
    </location>
</feature>
<feature type="transmembrane region" description="Helical" evidence="8">
    <location>
        <begin position="228"/>
        <end position="248"/>
    </location>
</feature>
<feature type="transmembrane region" description="Helical" evidence="8">
    <location>
        <begin position="544"/>
        <end position="561"/>
    </location>
</feature>
<dbReference type="InterPro" id="IPR020846">
    <property type="entry name" value="MFS_dom"/>
</dbReference>
<evidence type="ECO:0000256" key="3">
    <source>
        <dbReference type="ARBA" id="ARBA00022692"/>
    </source>
</evidence>
<dbReference type="Gene3D" id="1.20.1250.20">
    <property type="entry name" value="MFS general substrate transporter like domains"/>
    <property type="match status" value="1"/>
</dbReference>
<evidence type="ECO:0000256" key="2">
    <source>
        <dbReference type="ARBA" id="ARBA00022448"/>
    </source>
</evidence>
<dbReference type="GO" id="GO:0005886">
    <property type="term" value="C:plasma membrane"/>
    <property type="evidence" value="ECO:0007669"/>
    <property type="project" value="TreeGrafter"/>
</dbReference>
<evidence type="ECO:0000256" key="4">
    <source>
        <dbReference type="ARBA" id="ARBA00022989"/>
    </source>
</evidence>
<evidence type="ECO:0000313" key="11">
    <source>
        <dbReference type="Proteomes" id="UP000028045"/>
    </source>
</evidence>
<protein>
    <recommendedName>
        <fullName evidence="9">Major facilitator superfamily (MFS) profile domain-containing protein</fullName>
    </recommendedName>
</protein>
<dbReference type="AlphaFoldDB" id="A0A084B503"/>
<comment type="subcellular location">
    <subcellularLocation>
        <location evidence="1">Membrane</location>
        <topology evidence="1">Multi-pass membrane protein</topology>
    </subcellularLocation>
</comment>
<evidence type="ECO:0000313" key="10">
    <source>
        <dbReference type="EMBL" id="KEY72632.1"/>
    </source>
</evidence>
<feature type="transmembrane region" description="Helical" evidence="8">
    <location>
        <begin position="403"/>
        <end position="421"/>
    </location>
</feature>
<sequence length="617" mass="66520">MASDLDDLMLSPTKTPVAARMEASLAASPEADCSYPAIVPPAASGDVEPELRAMVEQQDDAQNDDFHPGWRLWVIIIGIGVTLLLTALENTVVSVAMPYMISDLELGSDYIWITNAFFMCSAAIQPLIGQLCNVFGRRWNMLGSVAVFTLGSGICAGAINGGMMIAGRAIQGLGSGGITLLADVIVSDLVPLRLRGNYIGVILSIYGIGTSLGPFIGGSIVANTTWRWVFWINLPVGGVALIILFVFLKVNYDDHMNLSQKIRRIDFLGNLVLMAAAVANLYALAYAGAIYSWASWNILVPLFLGLFGFILFGYTQAGRFAAPEPVMPPRLFKHRTSIIISINTFINSGLTFWCVFFLPVFFQAVKLYGPQYSGVALLPMSLVAIPGAAVAAVSITRWGRYKPVHVGGFAVFMVGLGLFTLQNPDSTVAEWATYQCVAALGGGVLLNSQLPAFQNAVPESDQAAASAAWGFIRSMGWVWGVAIPASVFNNRISELVGEVSDPAAVRMLSSGEAYGATSAAVVRQFSPDVQSQIRSVYSRALERVFQVSLAFAGVGFLLSLFEDEMKLRDKLDTKYGLKHEDDRYKRENTTAGVEQSDGIVIAQEPQAESLEDKRATG</sequence>
<dbReference type="InterPro" id="IPR036259">
    <property type="entry name" value="MFS_trans_sf"/>
</dbReference>
<reference evidence="10 11" key="1">
    <citation type="journal article" date="2014" name="BMC Genomics">
        <title>Comparative genome sequencing reveals chemotype-specific gene clusters in the toxigenic black mold Stachybotrys.</title>
        <authorList>
            <person name="Semeiks J."/>
            <person name="Borek D."/>
            <person name="Otwinowski Z."/>
            <person name="Grishin N.V."/>
        </authorList>
    </citation>
    <scope>NUCLEOTIDE SEQUENCE [LARGE SCALE GENOMIC DNA]</scope>
    <source>
        <strain evidence="11">CBS 109288 / IBT 7711</strain>
    </source>
</reference>
<feature type="transmembrane region" description="Helical" evidence="8">
    <location>
        <begin position="374"/>
        <end position="396"/>
    </location>
</feature>
<evidence type="ECO:0000256" key="5">
    <source>
        <dbReference type="ARBA" id="ARBA00023136"/>
    </source>
</evidence>
<dbReference type="Pfam" id="PF07690">
    <property type="entry name" value="MFS_1"/>
    <property type="match status" value="1"/>
</dbReference>
<feature type="region of interest" description="Disordered" evidence="7">
    <location>
        <begin position="586"/>
        <end position="617"/>
    </location>
</feature>